<sequence>MDDFWSVVEAELFSARVYLAFAGVMAFFTLGTWWCGEDTNVFEVMGELIFGPRSIVDYVHIITSLFTLASVYRYASVRLGECLPVVSDRINQIRACLSAEAARRATLVRDQVFGAAWGFINAFKLNTVVVSVSWAYRNLVQPLLLLVVSPFVPPIQRKYFLWKRWALDRLGDFADYVCVDKEKRIEKRGELESVKRQYSEQKNRLDKLNDEVTRLSRDANNAWSEAQVWPTEKFERLRPTEFTGRVEITVPEDGPVPPISHWYRLRHRIDLSVYWSEQTIVRIQAAMERNQQGIAELEDQSKLRSRQIQRISDQVLDCEDDQRTAFILEESRRQWQIARTARIVTRRPEEWIREGEDTAATTSTTLAVWHQEQLRRQREDRVRVEQRAAKDAGRFATTPHGFDGKIASHSDILRREYVAKRRDQRRAKRRLSGRDRTPETTEVSHATIAEDATGARALTAEAQRIAAAETRRTAEAALESALAEESRLRAAWEAARAVVAAQTAVLESAFAEERRLDGLLVVGPNTNTDTIAVSNVITVADFVDSAIVAAAPSPSPAIPNTDVIDTPVVNSAIADPAIAATVDNHPKPSSEGRGEEAVAVAEVAVAPVFVAAVPEEPEPARAPAPKKVRFTLPEPEDPKPEDPEPEDSDIEDSEIEFEDVWASEEAAELNQVAEEPEAEPVILAEPVTIITPQLSLAEEPTTPEVEQEEAKVGVDHITEEPETPMERTVKVDDEVTEEPETLIERTVKVNQIAEEPETPMERTSETETSHEADVTMEVESVHEPEAGAFNEDLETAQLAMTSLGISLPDGDEEMVELYQPAQPPTSLRPSILGTYGLQTVGYATSPVDMTTTEASDEEGDCVMGENPSADDQMDTDDPLCADADAEMTEQSGLAAPQSGELTDGQVLNAIVEFLGHAESLPEEHPQEQQPHLEQVHQQELGQGVPMQVDAGEMTSVAPELAFGSVADGGQNAIHGDLTASTDAMREATDVQLDAYYASVEAYEERLAHGSNAGYGPEAIDALADRDAYSDISDTSLTDEDIQYLAPGGHGDDDSLFGAFSGDEGAEKAEAEEEDGEGEADEGTKDKYAGIAYSVLGADSPATTPAALPTEVSDDDDESVLSQAASPQLAPRLVPARPAARRILPARGRLSRLPPTQVQAVVAESSQMGAAAAAAATAAAAGDAGSDGKVTADAQAEGDASDPKGKGKAKAKAEVVSSGTETAEAEAEEDAADPKGKGKAKAKLGIRAGAAARAAKFDLTYSLSVAQSAARERAAPTPLSSLESGEEEARFLPREDDTSAPDRPAQQEGDAAQRLKRKAEAIERAKRQAEAQEDKEDYVDWDDSTESEEE</sequence>
<reference evidence="1 2" key="1">
    <citation type="journal article" date="2021" name="Nat. Commun.">
        <title>Genetic determinants of endophytism in the Arabidopsis root mycobiome.</title>
        <authorList>
            <person name="Mesny F."/>
            <person name="Miyauchi S."/>
            <person name="Thiergart T."/>
            <person name="Pickel B."/>
            <person name="Atanasova L."/>
            <person name="Karlsson M."/>
            <person name="Huettel B."/>
            <person name="Barry K.W."/>
            <person name="Haridas S."/>
            <person name="Chen C."/>
            <person name="Bauer D."/>
            <person name="Andreopoulos W."/>
            <person name="Pangilinan J."/>
            <person name="LaButti K."/>
            <person name="Riley R."/>
            <person name="Lipzen A."/>
            <person name="Clum A."/>
            <person name="Drula E."/>
            <person name="Henrissat B."/>
            <person name="Kohler A."/>
            <person name="Grigoriev I.V."/>
            <person name="Martin F.M."/>
            <person name="Hacquard S."/>
        </authorList>
    </citation>
    <scope>NUCLEOTIDE SEQUENCE [LARGE SCALE GENOMIC DNA]</scope>
    <source>
        <strain evidence="1 2">MPI-SDFR-AT-0079</strain>
    </source>
</reference>
<protein>
    <submittedName>
        <fullName evidence="1">Uncharacterized protein</fullName>
    </submittedName>
</protein>
<accession>A0ACB7PQ10</accession>
<name>A0ACB7PQ10_9PEZI</name>
<comment type="caution">
    <text evidence="1">The sequence shown here is derived from an EMBL/GenBank/DDBJ whole genome shotgun (WGS) entry which is preliminary data.</text>
</comment>
<evidence type="ECO:0000313" key="2">
    <source>
        <dbReference type="Proteomes" id="UP000724584"/>
    </source>
</evidence>
<proteinExistence type="predicted"/>
<gene>
    <name evidence="1" type="ORF">F5144DRAFT_636452</name>
</gene>
<organism evidence="1 2">
    <name type="scientific">Chaetomium tenue</name>
    <dbReference type="NCBI Taxonomy" id="1854479"/>
    <lineage>
        <taxon>Eukaryota</taxon>
        <taxon>Fungi</taxon>
        <taxon>Dikarya</taxon>
        <taxon>Ascomycota</taxon>
        <taxon>Pezizomycotina</taxon>
        <taxon>Sordariomycetes</taxon>
        <taxon>Sordariomycetidae</taxon>
        <taxon>Sordariales</taxon>
        <taxon>Chaetomiaceae</taxon>
        <taxon>Chaetomium</taxon>
    </lineage>
</organism>
<dbReference type="EMBL" id="JAGIZQ010000001">
    <property type="protein sequence ID" value="KAH6650053.1"/>
    <property type="molecule type" value="Genomic_DNA"/>
</dbReference>
<dbReference type="Proteomes" id="UP000724584">
    <property type="component" value="Unassembled WGS sequence"/>
</dbReference>
<evidence type="ECO:0000313" key="1">
    <source>
        <dbReference type="EMBL" id="KAH6650053.1"/>
    </source>
</evidence>
<keyword evidence="2" id="KW-1185">Reference proteome</keyword>